<evidence type="ECO:0000256" key="1">
    <source>
        <dbReference type="SAM" id="MobiDB-lite"/>
    </source>
</evidence>
<feature type="region of interest" description="Disordered" evidence="1">
    <location>
        <begin position="126"/>
        <end position="152"/>
    </location>
</feature>
<feature type="compositionally biased region" description="Basic and acidic residues" evidence="1">
    <location>
        <begin position="142"/>
        <end position="152"/>
    </location>
</feature>
<sequence length="343" mass="37310">MAPPRRGYVACPHAACRYQWNWRNHSKCWKCGGNLKPSPNDTGGKGKSKGRWDNGTPLSATSPFASWGAGAAWAQDGQCTTAATALDGPSPFAPTPEQPLGALERRLPPEAAGDMGAHLSAFAAALQTPSPDKDKKHKVQKPRPELEREQELHQSAVAARKAQEALDKAIIFEEECKEWLQKAPMDLQQKVQAAAATAVAHQRLLRSSLEAQPPPPLQPTAINPTAILETTEPEELGKLVCFEDGDLFSPGDLELEQEEIEQWNRHKSELAAEVSKLIVAAVGPSSQGLAQRWQAFADYRARMAHKRRRTAAGAAPEQTPPEPSPENIAKTLAEARARREASK</sequence>
<accession>A0ABN9QTR6</accession>
<feature type="compositionally biased region" description="Basic and acidic residues" evidence="1">
    <location>
        <begin position="333"/>
        <end position="343"/>
    </location>
</feature>
<evidence type="ECO:0000313" key="3">
    <source>
        <dbReference type="Proteomes" id="UP001189429"/>
    </source>
</evidence>
<proteinExistence type="predicted"/>
<feature type="non-terminal residue" evidence="2">
    <location>
        <position position="343"/>
    </location>
</feature>
<evidence type="ECO:0000313" key="2">
    <source>
        <dbReference type="EMBL" id="CAK0808614.1"/>
    </source>
</evidence>
<keyword evidence="3" id="KW-1185">Reference proteome</keyword>
<reference evidence="2" key="1">
    <citation type="submission" date="2023-10" db="EMBL/GenBank/DDBJ databases">
        <authorList>
            <person name="Chen Y."/>
            <person name="Shah S."/>
            <person name="Dougan E. K."/>
            <person name="Thang M."/>
            <person name="Chan C."/>
        </authorList>
    </citation>
    <scope>NUCLEOTIDE SEQUENCE [LARGE SCALE GENOMIC DNA]</scope>
</reference>
<name>A0ABN9QTR6_9DINO</name>
<organism evidence="2 3">
    <name type="scientific">Prorocentrum cordatum</name>
    <dbReference type="NCBI Taxonomy" id="2364126"/>
    <lineage>
        <taxon>Eukaryota</taxon>
        <taxon>Sar</taxon>
        <taxon>Alveolata</taxon>
        <taxon>Dinophyceae</taxon>
        <taxon>Prorocentrales</taxon>
        <taxon>Prorocentraceae</taxon>
        <taxon>Prorocentrum</taxon>
    </lineage>
</organism>
<feature type="region of interest" description="Disordered" evidence="1">
    <location>
        <begin position="34"/>
        <end position="58"/>
    </location>
</feature>
<comment type="caution">
    <text evidence="2">The sequence shown here is derived from an EMBL/GenBank/DDBJ whole genome shotgun (WGS) entry which is preliminary data.</text>
</comment>
<dbReference type="EMBL" id="CAUYUJ010004219">
    <property type="protein sequence ID" value="CAK0808614.1"/>
    <property type="molecule type" value="Genomic_DNA"/>
</dbReference>
<feature type="region of interest" description="Disordered" evidence="1">
    <location>
        <begin position="306"/>
        <end position="343"/>
    </location>
</feature>
<gene>
    <name evidence="2" type="ORF">PCOR1329_LOCUS14152</name>
</gene>
<evidence type="ECO:0008006" key="4">
    <source>
        <dbReference type="Google" id="ProtNLM"/>
    </source>
</evidence>
<protein>
    <recommendedName>
        <fullName evidence="4">RanBP2-type domain-containing protein</fullName>
    </recommendedName>
</protein>
<dbReference type="Proteomes" id="UP001189429">
    <property type="component" value="Unassembled WGS sequence"/>
</dbReference>